<evidence type="ECO:0000259" key="3">
    <source>
        <dbReference type="Pfam" id="PF23559"/>
    </source>
</evidence>
<dbReference type="InterPro" id="IPR044974">
    <property type="entry name" value="Disease_R_plants"/>
</dbReference>
<dbReference type="EMBL" id="MLFT02000009">
    <property type="protein sequence ID" value="PHT38318.1"/>
    <property type="molecule type" value="Genomic_DNA"/>
</dbReference>
<keyword evidence="1" id="KW-0547">Nucleotide-binding</keyword>
<accession>A0A2G2VZB1</accession>
<dbReference type="GO" id="GO:0005524">
    <property type="term" value="F:ATP binding"/>
    <property type="evidence" value="ECO:0007669"/>
    <property type="project" value="UniProtKB-KW"/>
</dbReference>
<feature type="domain" description="Disease resistance protein winged helix" evidence="3">
    <location>
        <begin position="45"/>
        <end position="98"/>
    </location>
</feature>
<dbReference type="GO" id="GO:0098542">
    <property type="term" value="P:defense response to other organism"/>
    <property type="evidence" value="ECO:0007669"/>
    <property type="project" value="TreeGrafter"/>
</dbReference>
<dbReference type="Proteomes" id="UP000224567">
    <property type="component" value="Unassembled WGS sequence"/>
</dbReference>
<reference evidence="4 5" key="1">
    <citation type="journal article" date="2017" name="Genome Biol.">
        <title>New reference genome sequences of hot pepper reveal the massive evolution of plant disease-resistance genes by retroduplication.</title>
        <authorList>
            <person name="Kim S."/>
            <person name="Park J."/>
            <person name="Yeom S.I."/>
            <person name="Kim Y.M."/>
            <person name="Seo E."/>
            <person name="Kim K.T."/>
            <person name="Kim M.S."/>
            <person name="Lee J.M."/>
            <person name="Cheong K."/>
            <person name="Shin H.S."/>
            <person name="Kim S.B."/>
            <person name="Han K."/>
            <person name="Lee J."/>
            <person name="Park M."/>
            <person name="Lee H.A."/>
            <person name="Lee H.Y."/>
            <person name="Lee Y."/>
            <person name="Oh S."/>
            <person name="Lee J.H."/>
            <person name="Choi E."/>
            <person name="Choi E."/>
            <person name="Lee S.E."/>
            <person name="Jeon J."/>
            <person name="Kim H."/>
            <person name="Choi G."/>
            <person name="Song H."/>
            <person name="Lee J."/>
            <person name="Lee S.C."/>
            <person name="Kwon J.K."/>
            <person name="Lee H.Y."/>
            <person name="Koo N."/>
            <person name="Hong Y."/>
            <person name="Kim R.W."/>
            <person name="Kang W.H."/>
            <person name="Huh J.H."/>
            <person name="Kang B.C."/>
            <person name="Yang T.J."/>
            <person name="Lee Y.H."/>
            <person name="Bennetzen J.L."/>
            <person name="Choi D."/>
        </authorList>
    </citation>
    <scope>NUCLEOTIDE SEQUENCE [LARGE SCALE GENOMIC DNA]</scope>
    <source>
        <strain evidence="5">cv. PBC81</strain>
    </source>
</reference>
<protein>
    <recommendedName>
        <fullName evidence="3">Disease resistance protein winged helix domain-containing protein</fullName>
    </recommendedName>
</protein>
<keyword evidence="5" id="KW-1185">Reference proteome</keyword>
<evidence type="ECO:0000313" key="4">
    <source>
        <dbReference type="EMBL" id="PHT38318.1"/>
    </source>
</evidence>
<proteinExistence type="predicted"/>
<dbReference type="AlphaFoldDB" id="A0A2G2VZB1"/>
<dbReference type="STRING" id="33114.A0A2G2VZB1"/>
<organism evidence="4 5">
    <name type="scientific">Capsicum baccatum</name>
    <name type="common">Peruvian pepper</name>
    <dbReference type="NCBI Taxonomy" id="33114"/>
    <lineage>
        <taxon>Eukaryota</taxon>
        <taxon>Viridiplantae</taxon>
        <taxon>Streptophyta</taxon>
        <taxon>Embryophyta</taxon>
        <taxon>Tracheophyta</taxon>
        <taxon>Spermatophyta</taxon>
        <taxon>Magnoliopsida</taxon>
        <taxon>eudicotyledons</taxon>
        <taxon>Gunneridae</taxon>
        <taxon>Pentapetalae</taxon>
        <taxon>asterids</taxon>
        <taxon>lamiids</taxon>
        <taxon>Solanales</taxon>
        <taxon>Solanaceae</taxon>
        <taxon>Solanoideae</taxon>
        <taxon>Capsiceae</taxon>
        <taxon>Capsicum</taxon>
    </lineage>
</organism>
<name>A0A2G2VZB1_CAPBA</name>
<reference evidence="5" key="2">
    <citation type="journal article" date="2017" name="J. Anim. Genet.">
        <title>Multiple reference genome sequences of hot pepper reveal the massive evolution of plant disease resistance genes by retroduplication.</title>
        <authorList>
            <person name="Kim S."/>
            <person name="Park J."/>
            <person name="Yeom S.-I."/>
            <person name="Kim Y.-M."/>
            <person name="Seo E."/>
            <person name="Kim K.-T."/>
            <person name="Kim M.-S."/>
            <person name="Lee J.M."/>
            <person name="Cheong K."/>
            <person name="Shin H.-S."/>
            <person name="Kim S.-B."/>
            <person name="Han K."/>
            <person name="Lee J."/>
            <person name="Park M."/>
            <person name="Lee H.-A."/>
            <person name="Lee H.-Y."/>
            <person name="Lee Y."/>
            <person name="Oh S."/>
            <person name="Lee J.H."/>
            <person name="Choi E."/>
            <person name="Choi E."/>
            <person name="Lee S.E."/>
            <person name="Jeon J."/>
            <person name="Kim H."/>
            <person name="Choi G."/>
            <person name="Song H."/>
            <person name="Lee J."/>
            <person name="Lee S.-C."/>
            <person name="Kwon J.-K."/>
            <person name="Lee H.-Y."/>
            <person name="Koo N."/>
            <person name="Hong Y."/>
            <person name="Kim R.W."/>
            <person name="Kang W.-H."/>
            <person name="Huh J.H."/>
            <person name="Kang B.-C."/>
            <person name="Yang T.-J."/>
            <person name="Lee Y.-H."/>
            <person name="Bennetzen J.L."/>
            <person name="Choi D."/>
        </authorList>
    </citation>
    <scope>NUCLEOTIDE SEQUENCE [LARGE SCALE GENOMIC DNA]</scope>
    <source>
        <strain evidence="5">cv. PBC81</strain>
    </source>
</reference>
<comment type="caution">
    <text evidence="4">The sequence shown here is derived from an EMBL/GenBank/DDBJ whole genome shotgun (WGS) entry which is preliminary data.</text>
</comment>
<dbReference type="InterPro" id="IPR036388">
    <property type="entry name" value="WH-like_DNA-bd_sf"/>
</dbReference>
<evidence type="ECO:0000256" key="2">
    <source>
        <dbReference type="ARBA" id="ARBA00022840"/>
    </source>
</evidence>
<keyword evidence="2" id="KW-0067">ATP-binding</keyword>
<dbReference type="OrthoDB" id="439792at2759"/>
<evidence type="ECO:0000256" key="1">
    <source>
        <dbReference type="ARBA" id="ARBA00022741"/>
    </source>
</evidence>
<dbReference type="Gene3D" id="1.10.10.10">
    <property type="entry name" value="Winged helix-like DNA-binding domain superfamily/Winged helix DNA-binding domain"/>
    <property type="match status" value="1"/>
</dbReference>
<dbReference type="PANTHER" id="PTHR23155:SF1185">
    <property type="entry name" value="DISEASE RESISTANCE RPP8-LIKE PROTEIN 3-RELATED"/>
    <property type="match status" value="1"/>
</dbReference>
<dbReference type="PANTHER" id="PTHR23155">
    <property type="entry name" value="DISEASE RESISTANCE PROTEIN RP"/>
    <property type="match status" value="1"/>
</dbReference>
<sequence length="160" mass="18501">MIQNLNVHMSCESLEHDEGIHDVLALCYYDLVYQLKPSFLYLGNFPEDQKISSQRLYQLWAAEGIILLEGNQEKEKTMMEIGECYLHGLAQRYMVQVMGTSGINTSHQPEGGHFRPSSIMDHVSRMNLQMHVEQVKPLEEYYSKQRKFVDFQVVGEPGET</sequence>
<gene>
    <name evidence="4" type="ORF">CQW23_21891</name>
</gene>
<dbReference type="Pfam" id="PF23559">
    <property type="entry name" value="WHD_DRP"/>
    <property type="match status" value="1"/>
</dbReference>
<evidence type="ECO:0000313" key="5">
    <source>
        <dbReference type="Proteomes" id="UP000224567"/>
    </source>
</evidence>
<dbReference type="InterPro" id="IPR058922">
    <property type="entry name" value="WHD_DRP"/>
</dbReference>